<dbReference type="InterPro" id="IPR019787">
    <property type="entry name" value="Znf_PHD-finger"/>
</dbReference>
<feature type="domain" description="PHD-type" evidence="6">
    <location>
        <begin position="85"/>
        <end position="113"/>
    </location>
</feature>
<name>A0A8T1ST55_CHESE</name>
<dbReference type="AlphaFoldDB" id="A0A8T1ST55"/>
<proteinExistence type="predicted"/>
<dbReference type="GO" id="GO:0000785">
    <property type="term" value="C:chromatin"/>
    <property type="evidence" value="ECO:0007669"/>
    <property type="project" value="TreeGrafter"/>
</dbReference>
<comment type="caution">
    <text evidence="7">The sequence shown here is derived from an EMBL/GenBank/DDBJ whole genome shotgun (WGS) entry which is preliminary data.</text>
</comment>
<keyword evidence="3" id="KW-0863">Zinc-finger</keyword>
<dbReference type="InterPro" id="IPR013083">
    <property type="entry name" value="Znf_RING/FYVE/PHD"/>
</dbReference>
<dbReference type="InterPro" id="IPR011011">
    <property type="entry name" value="Znf_FYVE_PHD"/>
</dbReference>
<dbReference type="GO" id="GO:0008270">
    <property type="term" value="F:zinc ion binding"/>
    <property type="evidence" value="ECO:0007669"/>
    <property type="project" value="UniProtKB-KW"/>
</dbReference>
<sequence length="118" mass="13061">VKQETDEESRPRNTNFSRSILTSLLLDSSHNATSDKTVLRTDAPDSTGDRPGILQENTSSGKTAWMGTPHIGDSRKEDDPNEDWCAVCQNGGELLCCEKCPKVFHLSCHVPSLMNFPR</sequence>
<keyword evidence="2" id="KW-0479">Metal-binding</keyword>
<dbReference type="EMBL" id="JAHGAV010000110">
    <property type="protein sequence ID" value="KAG6931830.1"/>
    <property type="molecule type" value="Genomic_DNA"/>
</dbReference>
<dbReference type="Proteomes" id="UP000765507">
    <property type="component" value="Unassembled WGS sequence"/>
</dbReference>
<organism evidence="7 8">
    <name type="scientific">Chelydra serpentina</name>
    <name type="common">Snapping turtle</name>
    <name type="synonym">Testudo serpentina</name>
    <dbReference type="NCBI Taxonomy" id="8475"/>
    <lineage>
        <taxon>Eukaryota</taxon>
        <taxon>Metazoa</taxon>
        <taxon>Chordata</taxon>
        <taxon>Craniata</taxon>
        <taxon>Vertebrata</taxon>
        <taxon>Euteleostomi</taxon>
        <taxon>Archelosauria</taxon>
        <taxon>Testudinata</taxon>
        <taxon>Testudines</taxon>
        <taxon>Cryptodira</taxon>
        <taxon>Durocryptodira</taxon>
        <taxon>Americhelydia</taxon>
        <taxon>Chelydroidea</taxon>
        <taxon>Chelydridae</taxon>
        <taxon>Chelydra</taxon>
    </lineage>
</organism>
<evidence type="ECO:0000256" key="4">
    <source>
        <dbReference type="ARBA" id="ARBA00022833"/>
    </source>
</evidence>
<keyword evidence="8" id="KW-1185">Reference proteome</keyword>
<dbReference type="PANTHER" id="PTHR45915">
    <property type="entry name" value="TRANSCRIPTION INTERMEDIARY FACTOR"/>
    <property type="match status" value="1"/>
</dbReference>
<dbReference type="OrthoDB" id="1870062at2759"/>
<feature type="region of interest" description="Disordered" evidence="5">
    <location>
        <begin position="32"/>
        <end position="82"/>
    </location>
</feature>
<gene>
    <name evidence="7" type="ORF">G0U57_000895</name>
</gene>
<dbReference type="SUPFAM" id="SSF57903">
    <property type="entry name" value="FYVE/PHD zinc finger"/>
    <property type="match status" value="1"/>
</dbReference>
<comment type="subcellular location">
    <subcellularLocation>
        <location evidence="1">Nucleus</location>
    </subcellularLocation>
</comment>
<dbReference type="GO" id="GO:0005634">
    <property type="term" value="C:nucleus"/>
    <property type="evidence" value="ECO:0007669"/>
    <property type="project" value="UniProtKB-SubCell"/>
</dbReference>
<dbReference type="PANTHER" id="PTHR45915:SF4">
    <property type="entry name" value="TRANSCRIPTION INTERMEDIARY FACTOR 1-ALPHA"/>
    <property type="match status" value="1"/>
</dbReference>
<evidence type="ECO:0000313" key="7">
    <source>
        <dbReference type="EMBL" id="KAG6931830.1"/>
    </source>
</evidence>
<protein>
    <submittedName>
        <fullName evidence="7">Tripartite motif-containing 24</fullName>
    </submittedName>
</protein>
<keyword evidence="4" id="KW-0862">Zinc</keyword>
<evidence type="ECO:0000259" key="6">
    <source>
        <dbReference type="Pfam" id="PF00628"/>
    </source>
</evidence>
<evidence type="ECO:0000256" key="3">
    <source>
        <dbReference type="ARBA" id="ARBA00022771"/>
    </source>
</evidence>
<evidence type="ECO:0000256" key="1">
    <source>
        <dbReference type="ARBA" id="ARBA00004123"/>
    </source>
</evidence>
<evidence type="ECO:0000256" key="2">
    <source>
        <dbReference type="ARBA" id="ARBA00022723"/>
    </source>
</evidence>
<evidence type="ECO:0000256" key="5">
    <source>
        <dbReference type="SAM" id="MobiDB-lite"/>
    </source>
</evidence>
<accession>A0A8T1ST55</accession>
<reference evidence="7 8" key="1">
    <citation type="journal article" date="2020" name="G3 (Bethesda)">
        <title>Draft Genome of the Common Snapping Turtle, Chelydra serpentina, a Model for Phenotypic Plasticity in Reptiles.</title>
        <authorList>
            <person name="Das D."/>
            <person name="Singh S.K."/>
            <person name="Bierstedt J."/>
            <person name="Erickson A."/>
            <person name="Galli G.L.J."/>
            <person name="Crossley D.A. 2nd"/>
            <person name="Rhen T."/>
        </authorList>
    </citation>
    <scope>NUCLEOTIDE SEQUENCE [LARGE SCALE GENOMIC DNA]</scope>
    <source>
        <strain evidence="7">KW</strain>
    </source>
</reference>
<feature type="non-terminal residue" evidence="7">
    <location>
        <position position="1"/>
    </location>
</feature>
<dbReference type="Pfam" id="PF00628">
    <property type="entry name" value="PHD"/>
    <property type="match status" value="1"/>
</dbReference>
<evidence type="ECO:0000313" key="8">
    <source>
        <dbReference type="Proteomes" id="UP000765507"/>
    </source>
</evidence>
<dbReference type="Gene3D" id="3.30.40.10">
    <property type="entry name" value="Zinc/RING finger domain, C3HC4 (zinc finger)"/>
    <property type="match status" value="1"/>
</dbReference>